<proteinExistence type="predicted"/>
<sequence>MATATTSKESLQFAIVQPPRDIACQRILFHLVLLVQQQLMLLPLHSNTLLNCFSDLQPMSFTPFYTA</sequence>
<dbReference type="InParanoid" id="A0A0P8Y4C8"/>
<evidence type="ECO:0000313" key="2">
    <source>
        <dbReference type="Proteomes" id="UP000007801"/>
    </source>
</evidence>
<evidence type="ECO:0000313" key="1">
    <source>
        <dbReference type="EMBL" id="KPU76462.1"/>
    </source>
</evidence>
<name>A0A0P8Y4C8_DROAN</name>
<accession>A0A0P8Y4C8</accession>
<protein>
    <submittedName>
        <fullName evidence="1">Uncharacterized protein</fullName>
    </submittedName>
</protein>
<dbReference type="Proteomes" id="UP000007801">
    <property type="component" value="Unassembled WGS sequence"/>
</dbReference>
<reference evidence="1 2" key="1">
    <citation type="journal article" date="2007" name="Nature">
        <title>Evolution of genes and genomes on the Drosophila phylogeny.</title>
        <authorList>
            <consortium name="Drosophila 12 Genomes Consortium"/>
            <person name="Clark A.G."/>
            <person name="Eisen M.B."/>
            <person name="Smith D.R."/>
            <person name="Bergman C.M."/>
            <person name="Oliver B."/>
            <person name="Markow T.A."/>
            <person name="Kaufman T.C."/>
            <person name="Kellis M."/>
            <person name="Gelbart W."/>
            <person name="Iyer V.N."/>
            <person name="Pollard D.A."/>
            <person name="Sackton T.B."/>
            <person name="Larracuente A.M."/>
            <person name="Singh N.D."/>
            <person name="Abad J.P."/>
            <person name="Abt D.N."/>
            <person name="Adryan B."/>
            <person name="Aguade M."/>
            <person name="Akashi H."/>
            <person name="Anderson W.W."/>
            <person name="Aquadro C.F."/>
            <person name="Ardell D.H."/>
            <person name="Arguello R."/>
            <person name="Artieri C.G."/>
            <person name="Barbash D.A."/>
            <person name="Barker D."/>
            <person name="Barsanti P."/>
            <person name="Batterham P."/>
            <person name="Batzoglou S."/>
            <person name="Begun D."/>
            <person name="Bhutkar A."/>
            <person name="Blanco E."/>
            <person name="Bosak S.A."/>
            <person name="Bradley R.K."/>
            <person name="Brand A.D."/>
            <person name="Brent M.R."/>
            <person name="Brooks A.N."/>
            <person name="Brown R.H."/>
            <person name="Butlin R.K."/>
            <person name="Caggese C."/>
            <person name="Calvi B.R."/>
            <person name="Bernardo de Carvalho A."/>
            <person name="Caspi A."/>
            <person name="Castrezana S."/>
            <person name="Celniker S.E."/>
            <person name="Chang J.L."/>
            <person name="Chapple C."/>
            <person name="Chatterji S."/>
            <person name="Chinwalla A."/>
            <person name="Civetta A."/>
            <person name="Clifton S.W."/>
            <person name="Comeron J.M."/>
            <person name="Costello J.C."/>
            <person name="Coyne J.A."/>
            <person name="Daub J."/>
            <person name="David R.G."/>
            <person name="Delcher A.L."/>
            <person name="Delehaunty K."/>
            <person name="Do C.B."/>
            <person name="Ebling H."/>
            <person name="Edwards K."/>
            <person name="Eickbush T."/>
            <person name="Evans J.D."/>
            <person name="Filipski A."/>
            <person name="Findeiss S."/>
            <person name="Freyhult E."/>
            <person name="Fulton L."/>
            <person name="Fulton R."/>
            <person name="Garcia A.C."/>
            <person name="Gardiner A."/>
            <person name="Garfield D.A."/>
            <person name="Garvin B.E."/>
            <person name="Gibson G."/>
            <person name="Gilbert D."/>
            <person name="Gnerre S."/>
            <person name="Godfrey J."/>
            <person name="Good R."/>
            <person name="Gotea V."/>
            <person name="Gravely B."/>
            <person name="Greenberg A.J."/>
            <person name="Griffiths-Jones S."/>
            <person name="Gross S."/>
            <person name="Guigo R."/>
            <person name="Gustafson E.A."/>
            <person name="Haerty W."/>
            <person name="Hahn M.W."/>
            <person name="Halligan D.L."/>
            <person name="Halpern A.L."/>
            <person name="Halter G.M."/>
            <person name="Han M.V."/>
            <person name="Heger A."/>
            <person name="Hillier L."/>
            <person name="Hinrichs A.S."/>
            <person name="Holmes I."/>
            <person name="Hoskins R.A."/>
            <person name="Hubisz M.J."/>
            <person name="Hultmark D."/>
            <person name="Huntley M.A."/>
            <person name="Jaffe D.B."/>
            <person name="Jagadeeshan S."/>
            <person name="Jeck W.R."/>
            <person name="Johnson J."/>
            <person name="Jones C.D."/>
            <person name="Jordan W.C."/>
            <person name="Karpen G.H."/>
            <person name="Kataoka E."/>
            <person name="Keightley P.D."/>
            <person name="Kheradpour P."/>
            <person name="Kirkness E.F."/>
            <person name="Koerich L.B."/>
            <person name="Kristiansen K."/>
            <person name="Kudrna D."/>
            <person name="Kulathinal R.J."/>
            <person name="Kumar S."/>
            <person name="Kwok R."/>
            <person name="Lander E."/>
            <person name="Langley C.H."/>
            <person name="Lapoint R."/>
            <person name="Lazzaro B.P."/>
            <person name="Lee S.J."/>
            <person name="Levesque L."/>
            <person name="Li R."/>
            <person name="Lin C.F."/>
            <person name="Lin M.F."/>
            <person name="Lindblad-Toh K."/>
            <person name="Llopart A."/>
            <person name="Long M."/>
            <person name="Low L."/>
            <person name="Lozovsky E."/>
            <person name="Lu J."/>
            <person name="Luo M."/>
            <person name="Machado C.A."/>
            <person name="Makalowski W."/>
            <person name="Marzo M."/>
            <person name="Matsuda M."/>
            <person name="Matzkin L."/>
            <person name="McAllister B."/>
            <person name="McBride C.S."/>
            <person name="McKernan B."/>
            <person name="McKernan K."/>
            <person name="Mendez-Lago M."/>
            <person name="Minx P."/>
            <person name="Mollenhauer M.U."/>
            <person name="Montooth K."/>
            <person name="Mount S.M."/>
            <person name="Mu X."/>
            <person name="Myers E."/>
            <person name="Negre B."/>
            <person name="Newfeld S."/>
            <person name="Nielsen R."/>
            <person name="Noor M.A."/>
            <person name="O'Grady P."/>
            <person name="Pachter L."/>
            <person name="Papaceit M."/>
            <person name="Parisi M.J."/>
            <person name="Parisi M."/>
            <person name="Parts L."/>
            <person name="Pedersen J.S."/>
            <person name="Pesole G."/>
            <person name="Phillippy A.M."/>
            <person name="Ponting C.P."/>
            <person name="Pop M."/>
            <person name="Porcelli D."/>
            <person name="Powell J.R."/>
            <person name="Prohaska S."/>
            <person name="Pruitt K."/>
            <person name="Puig M."/>
            <person name="Quesneville H."/>
            <person name="Ram K.R."/>
            <person name="Rand D."/>
            <person name="Rasmussen M.D."/>
            <person name="Reed L.K."/>
            <person name="Reenan R."/>
            <person name="Reily A."/>
            <person name="Remington K.A."/>
            <person name="Rieger T.T."/>
            <person name="Ritchie M.G."/>
            <person name="Robin C."/>
            <person name="Rogers Y.H."/>
            <person name="Rohde C."/>
            <person name="Rozas J."/>
            <person name="Rubenfield M.J."/>
            <person name="Ruiz A."/>
            <person name="Russo S."/>
            <person name="Salzberg S.L."/>
            <person name="Sanchez-Gracia A."/>
            <person name="Saranga D.J."/>
            <person name="Sato H."/>
            <person name="Schaeffer S.W."/>
            <person name="Schatz M.C."/>
            <person name="Schlenke T."/>
            <person name="Schwartz R."/>
            <person name="Segarra C."/>
            <person name="Singh R.S."/>
            <person name="Sirot L."/>
            <person name="Sirota M."/>
            <person name="Sisneros N.B."/>
            <person name="Smith C.D."/>
            <person name="Smith T.F."/>
            <person name="Spieth J."/>
            <person name="Stage D.E."/>
            <person name="Stark A."/>
            <person name="Stephan W."/>
            <person name="Strausberg R.L."/>
            <person name="Strempel S."/>
            <person name="Sturgill D."/>
            <person name="Sutton G."/>
            <person name="Sutton G.G."/>
            <person name="Tao W."/>
            <person name="Teichmann S."/>
            <person name="Tobari Y.N."/>
            <person name="Tomimura Y."/>
            <person name="Tsolas J.M."/>
            <person name="Valente V.L."/>
            <person name="Venter E."/>
            <person name="Venter J.C."/>
            <person name="Vicario S."/>
            <person name="Vieira F.G."/>
            <person name="Vilella A.J."/>
            <person name="Villasante A."/>
            <person name="Walenz B."/>
            <person name="Wang J."/>
            <person name="Wasserman M."/>
            <person name="Watts T."/>
            <person name="Wilson D."/>
            <person name="Wilson R.K."/>
            <person name="Wing R.A."/>
            <person name="Wolfner M.F."/>
            <person name="Wong A."/>
            <person name="Wong G.K."/>
            <person name="Wu C.I."/>
            <person name="Wu G."/>
            <person name="Yamamoto D."/>
            <person name="Yang H.P."/>
            <person name="Yang S.P."/>
            <person name="Yorke J.A."/>
            <person name="Yoshida K."/>
            <person name="Zdobnov E."/>
            <person name="Zhang P."/>
            <person name="Zhang Y."/>
            <person name="Zimin A.V."/>
            <person name="Baldwin J."/>
            <person name="Abdouelleil A."/>
            <person name="Abdulkadir J."/>
            <person name="Abebe A."/>
            <person name="Abera B."/>
            <person name="Abreu J."/>
            <person name="Acer S.C."/>
            <person name="Aftuck L."/>
            <person name="Alexander A."/>
            <person name="An P."/>
            <person name="Anderson E."/>
            <person name="Anderson S."/>
            <person name="Arachi H."/>
            <person name="Azer M."/>
            <person name="Bachantsang P."/>
            <person name="Barry A."/>
            <person name="Bayul T."/>
            <person name="Berlin A."/>
            <person name="Bessette D."/>
            <person name="Bloom T."/>
            <person name="Blye J."/>
            <person name="Boguslavskiy L."/>
            <person name="Bonnet C."/>
            <person name="Boukhgalter B."/>
            <person name="Bourzgui I."/>
            <person name="Brown A."/>
            <person name="Cahill P."/>
            <person name="Channer S."/>
            <person name="Cheshatsang Y."/>
            <person name="Chuda L."/>
            <person name="Citroen M."/>
            <person name="Collymore A."/>
            <person name="Cooke P."/>
            <person name="Costello M."/>
            <person name="D'Aco K."/>
            <person name="Daza R."/>
            <person name="De Haan G."/>
            <person name="DeGray S."/>
            <person name="DeMaso C."/>
            <person name="Dhargay N."/>
            <person name="Dooley K."/>
            <person name="Dooley E."/>
            <person name="Doricent M."/>
            <person name="Dorje P."/>
            <person name="Dorjee K."/>
            <person name="Dupes A."/>
            <person name="Elong R."/>
            <person name="Falk J."/>
            <person name="Farina A."/>
            <person name="Faro S."/>
            <person name="Ferguson D."/>
            <person name="Fisher S."/>
            <person name="Foley C.D."/>
            <person name="Franke A."/>
            <person name="Friedrich D."/>
            <person name="Gadbois L."/>
            <person name="Gearin G."/>
            <person name="Gearin C.R."/>
            <person name="Giannoukos G."/>
            <person name="Goode T."/>
            <person name="Graham J."/>
            <person name="Grandbois E."/>
            <person name="Grewal S."/>
            <person name="Gyaltsen K."/>
            <person name="Hafez N."/>
            <person name="Hagos B."/>
            <person name="Hall J."/>
            <person name="Henson C."/>
            <person name="Hollinger A."/>
            <person name="Honan T."/>
            <person name="Huard M.D."/>
            <person name="Hughes L."/>
            <person name="Hurhula B."/>
            <person name="Husby M.E."/>
            <person name="Kamat A."/>
            <person name="Kanga B."/>
            <person name="Kashin S."/>
            <person name="Khazanovich D."/>
            <person name="Kisner P."/>
            <person name="Lance K."/>
            <person name="Lara M."/>
            <person name="Lee W."/>
            <person name="Lennon N."/>
            <person name="Letendre F."/>
            <person name="LeVine R."/>
            <person name="Lipovsky A."/>
            <person name="Liu X."/>
            <person name="Liu J."/>
            <person name="Liu S."/>
            <person name="Lokyitsang T."/>
            <person name="Lokyitsang Y."/>
            <person name="Lubonja R."/>
            <person name="Lui A."/>
            <person name="MacDonald P."/>
            <person name="Magnisalis V."/>
            <person name="Maru K."/>
            <person name="Matthews C."/>
            <person name="McCusker W."/>
            <person name="McDonough S."/>
            <person name="Mehta T."/>
            <person name="Meldrim J."/>
            <person name="Meneus L."/>
            <person name="Mihai O."/>
            <person name="Mihalev A."/>
            <person name="Mihova T."/>
            <person name="Mittelman R."/>
            <person name="Mlenga V."/>
            <person name="Montmayeur A."/>
            <person name="Mulrain L."/>
            <person name="Navidi A."/>
            <person name="Naylor J."/>
            <person name="Negash T."/>
            <person name="Nguyen T."/>
            <person name="Nguyen N."/>
            <person name="Nicol R."/>
            <person name="Norbu C."/>
            <person name="Norbu N."/>
            <person name="Novod N."/>
            <person name="O'Neill B."/>
            <person name="Osman S."/>
            <person name="Markiewicz E."/>
            <person name="Oyono O.L."/>
            <person name="Patti C."/>
            <person name="Phunkhang P."/>
            <person name="Pierre F."/>
            <person name="Priest M."/>
            <person name="Raghuraman S."/>
            <person name="Rege F."/>
            <person name="Reyes R."/>
            <person name="Rise C."/>
            <person name="Rogov P."/>
            <person name="Ross K."/>
            <person name="Ryan E."/>
            <person name="Settipalli S."/>
            <person name="Shea T."/>
            <person name="Sherpa N."/>
            <person name="Shi L."/>
            <person name="Shih D."/>
            <person name="Sparrow T."/>
            <person name="Spaulding J."/>
            <person name="Stalker J."/>
            <person name="Stange-Thomann N."/>
            <person name="Stavropoulos S."/>
            <person name="Stone C."/>
            <person name="Strader C."/>
            <person name="Tesfaye S."/>
            <person name="Thomson T."/>
            <person name="Thoulutsang Y."/>
            <person name="Thoulutsang D."/>
            <person name="Topham K."/>
            <person name="Topping I."/>
            <person name="Tsamla T."/>
            <person name="Vassiliev H."/>
            <person name="Vo A."/>
            <person name="Wangchuk T."/>
            <person name="Wangdi T."/>
            <person name="Weiand M."/>
            <person name="Wilkinson J."/>
            <person name="Wilson A."/>
            <person name="Yadav S."/>
            <person name="Young G."/>
            <person name="Yu Q."/>
            <person name="Zembek L."/>
            <person name="Zhong D."/>
            <person name="Zimmer A."/>
            <person name="Zwirko Z."/>
            <person name="Jaffe D.B."/>
            <person name="Alvarez P."/>
            <person name="Brockman W."/>
            <person name="Butler J."/>
            <person name="Chin C."/>
            <person name="Gnerre S."/>
            <person name="Grabherr M."/>
            <person name="Kleber M."/>
            <person name="Mauceli E."/>
            <person name="MacCallum I."/>
        </authorList>
    </citation>
    <scope>NUCLEOTIDE SEQUENCE [LARGE SCALE GENOMIC DNA]</scope>
    <source>
        <strain evidence="2">Tucson 14024-0371.13</strain>
    </source>
</reference>
<dbReference type="AlphaFoldDB" id="A0A0P8Y4C8"/>
<organism evidence="1 2">
    <name type="scientific">Drosophila ananassae</name>
    <name type="common">Fruit fly</name>
    <dbReference type="NCBI Taxonomy" id="7217"/>
    <lineage>
        <taxon>Eukaryota</taxon>
        <taxon>Metazoa</taxon>
        <taxon>Ecdysozoa</taxon>
        <taxon>Arthropoda</taxon>
        <taxon>Hexapoda</taxon>
        <taxon>Insecta</taxon>
        <taxon>Pterygota</taxon>
        <taxon>Neoptera</taxon>
        <taxon>Endopterygota</taxon>
        <taxon>Diptera</taxon>
        <taxon>Brachycera</taxon>
        <taxon>Muscomorpha</taxon>
        <taxon>Ephydroidea</taxon>
        <taxon>Drosophilidae</taxon>
        <taxon>Drosophila</taxon>
        <taxon>Sophophora</taxon>
    </lineage>
</organism>
<gene>
    <name evidence="1" type="primary">Dana\GF27792</name>
    <name evidence="1" type="ORF">GF27792</name>
</gene>
<keyword evidence="2" id="KW-1185">Reference proteome</keyword>
<dbReference type="EMBL" id="CH902619">
    <property type="protein sequence ID" value="KPU76462.1"/>
    <property type="molecule type" value="Genomic_DNA"/>
</dbReference>